<dbReference type="SUPFAM" id="SSF74650">
    <property type="entry name" value="Galactose mutarotase-like"/>
    <property type="match status" value="1"/>
</dbReference>
<dbReference type="Gene3D" id="2.60.420.10">
    <property type="entry name" value="Maltose phosphorylase, domain 3"/>
    <property type="match status" value="1"/>
</dbReference>
<evidence type="ECO:0000256" key="2">
    <source>
        <dbReference type="ARBA" id="ARBA00022679"/>
    </source>
</evidence>
<dbReference type="InterPro" id="IPR052047">
    <property type="entry name" value="GH94_Enzymes"/>
</dbReference>
<dbReference type="Gene3D" id="1.50.10.10">
    <property type="match status" value="1"/>
</dbReference>
<dbReference type="Proteomes" id="UP001202134">
    <property type="component" value="Unassembled WGS sequence"/>
</dbReference>
<keyword evidence="2" id="KW-0808">Transferase</keyword>
<feature type="domain" description="Glycosyl hydrolase 94 catalytic" evidence="4">
    <location>
        <begin position="311"/>
        <end position="711"/>
    </location>
</feature>
<dbReference type="PANTHER" id="PTHR37469:SF2">
    <property type="entry name" value="CELLOBIONIC ACID PHOSPHORYLASE"/>
    <property type="match status" value="1"/>
</dbReference>
<protein>
    <submittedName>
        <fullName evidence="5">NdvB protein</fullName>
    </submittedName>
</protein>
<name>A0ABT0KJS5_9GAMM</name>
<dbReference type="SUPFAM" id="SSF48208">
    <property type="entry name" value="Six-hairpin glycosidases"/>
    <property type="match status" value="1"/>
</dbReference>
<gene>
    <name evidence="5" type="ORF">L2737_01955</name>
</gene>
<dbReference type="EMBL" id="JAKIKU010000001">
    <property type="protein sequence ID" value="MCL1044095.1"/>
    <property type="molecule type" value="Genomic_DNA"/>
</dbReference>
<dbReference type="RefSeq" id="WP_248954566.1">
    <property type="nucleotide sequence ID" value="NZ_JAKIKU010000001.1"/>
</dbReference>
<dbReference type="InterPro" id="IPR010383">
    <property type="entry name" value="Glyco_hydrolase_94_b-supersand"/>
</dbReference>
<dbReference type="Pfam" id="PF06165">
    <property type="entry name" value="GH94_b-supersand"/>
    <property type="match status" value="1"/>
</dbReference>
<evidence type="ECO:0000313" key="6">
    <source>
        <dbReference type="Proteomes" id="UP001202134"/>
    </source>
</evidence>
<organism evidence="5 6">
    <name type="scientific">Shewanella electrodiphila</name>
    <dbReference type="NCBI Taxonomy" id="934143"/>
    <lineage>
        <taxon>Bacteria</taxon>
        <taxon>Pseudomonadati</taxon>
        <taxon>Pseudomonadota</taxon>
        <taxon>Gammaproteobacteria</taxon>
        <taxon>Alteromonadales</taxon>
        <taxon>Shewanellaceae</taxon>
        <taxon>Shewanella</taxon>
    </lineage>
</organism>
<accession>A0ABT0KJS5</accession>
<dbReference type="Gene3D" id="2.70.98.40">
    <property type="entry name" value="Glycoside hydrolase, family 65, N-terminal domain"/>
    <property type="match status" value="1"/>
</dbReference>
<keyword evidence="1" id="KW-0328">Glycosyltransferase</keyword>
<dbReference type="Pfam" id="PF17167">
    <property type="entry name" value="Glyco_hydro_94"/>
    <property type="match status" value="1"/>
</dbReference>
<dbReference type="InterPro" id="IPR011013">
    <property type="entry name" value="Gal_mutarotase_sf_dom"/>
</dbReference>
<comment type="caution">
    <text evidence="5">The sequence shown here is derived from an EMBL/GenBank/DDBJ whole genome shotgun (WGS) entry which is preliminary data.</text>
</comment>
<evidence type="ECO:0000259" key="4">
    <source>
        <dbReference type="Pfam" id="PF17167"/>
    </source>
</evidence>
<evidence type="ECO:0000313" key="5">
    <source>
        <dbReference type="EMBL" id="MCL1044095.1"/>
    </source>
</evidence>
<dbReference type="PANTHER" id="PTHR37469">
    <property type="entry name" value="CELLOBIONIC ACID PHOSPHORYLASE-RELATED"/>
    <property type="match status" value="1"/>
</dbReference>
<dbReference type="InterPro" id="IPR037018">
    <property type="entry name" value="GH65_N"/>
</dbReference>
<feature type="domain" description="Glycosyl hydrolase 94 supersandwich" evidence="3">
    <location>
        <begin position="73"/>
        <end position="289"/>
    </location>
</feature>
<reference evidence="5 6" key="1">
    <citation type="submission" date="2022-01" db="EMBL/GenBank/DDBJ databases">
        <title>Whole genome-based taxonomy of the Shewanellaceae.</title>
        <authorList>
            <person name="Martin-Rodriguez A.J."/>
        </authorList>
    </citation>
    <scope>NUCLEOTIDE SEQUENCE [LARGE SCALE GENOMIC DNA]</scope>
    <source>
        <strain evidence="5 6">DSM 24955</strain>
    </source>
</reference>
<sequence>MITYNQQNGAVSLHSPTSMPNACGFLWNENMMIQMNCRGYAVAQFMQPEPAKYAHGPALEAKTFMQPEHAYFSHHPGRFFYIKDNQTGEIFSVPYAPVKQAHSKFEFIVDKHKISWKVEHLNLTCHLSLSLTAEDTAELWQLSVTNHADSIRDLSIYSYFPVGYMSWMNQSARFDDTLTSILCESVTPYQKVEQYPVQKDFKDTTVFISDRNPTSYETRQVIFEGEGGLNNPDAIKNEHLASKPAHYQTPAAIMQFTQSLSPEESSQFNFIFAPVKDAKEAKQLKQKYLSSEQKLNKAKQKYQQYIATSDNKLEISSPNNALDNFINHWLPRQVFYHGDVNRLSTDPQTRNYLQDAMGMMYISPDKTKSAFIKALSQQHKNGEMPDGVLLNADSEFKYINQIPHTDHCVWLVICIEAYLNETGDYDFLNQDIPFSDNQYSVSVLEHINLALDYLWSQRDSRGLNYINQGDWCDPMNMVGYKGIGVSSWLSLASAYSMKLWADVSVAVGESAQADKWRQQANTLNQDVNQHCWDGEWFARGITDAGNCFGVSANTEGRIYLNPQSFSMLSGAITEQQWPLMQAQIKQQLQTPFGMMMLAPSYTHMHEEVGRLTQKFPGTGENGSVYNHAGAFYIFALFERGETDTAFELLNTMINPSSDSDTLARGQLPVFIPNYYRGAYFQYPEDAGKSSQLFNTGTVAWIYRIVIEQLIGLKGIKDGLKIQPQLPSAWDKLEVTRLFRQSTIKLNVKREEHISEQQVLVDGIPLHINQQGEFILAIKPKQNYCIEVALPLAPSVN</sequence>
<dbReference type="InterPro" id="IPR033432">
    <property type="entry name" value="GH94_catalytic"/>
</dbReference>
<evidence type="ECO:0000259" key="3">
    <source>
        <dbReference type="Pfam" id="PF06165"/>
    </source>
</evidence>
<proteinExistence type="predicted"/>
<dbReference type="InterPro" id="IPR008928">
    <property type="entry name" value="6-hairpin_glycosidase_sf"/>
</dbReference>
<dbReference type="InterPro" id="IPR012341">
    <property type="entry name" value="6hp_glycosidase-like_sf"/>
</dbReference>
<keyword evidence="6" id="KW-1185">Reference proteome</keyword>
<evidence type="ECO:0000256" key="1">
    <source>
        <dbReference type="ARBA" id="ARBA00022676"/>
    </source>
</evidence>